<accession>A0A401T0J3</accession>
<protein>
    <submittedName>
        <fullName evidence="1">Uncharacterized protein</fullName>
    </submittedName>
</protein>
<dbReference type="Proteomes" id="UP000287033">
    <property type="component" value="Unassembled WGS sequence"/>
</dbReference>
<sequence>MESCRGAVRAWYLHTERPLRTVSVPAQTLAGSDSNLERRQLASRAPLLIGRFYLNRTLDPAECREDGLNAPPGPLPGDRAD</sequence>
<name>A0A401T0J3_CHIPU</name>
<organism evidence="1 2">
    <name type="scientific">Chiloscyllium punctatum</name>
    <name type="common">Brownbanded bambooshark</name>
    <name type="synonym">Hemiscyllium punctatum</name>
    <dbReference type="NCBI Taxonomy" id="137246"/>
    <lineage>
        <taxon>Eukaryota</taxon>
        <taxon>Metazoa</taxon>
        <taxon>Chordata</taxon>
        <taxon>Craniata</taxon>
        <taxon>Vertebrata</taxon>
        <taxon>Chondrichthyes</taxon>
        <taxon>Elasmobranchii</taxon>
        <taxon>Galeomorphii</taxon>
        <taxon>Galeoidea</taxon>
        <taxon>Orectolobiformes</taxon>
        <taxon>Hemiscylliidae</taxon>
        <taxon>Chiloscyllium</taxon>
    </lineage>
</organism>
<dbReference type="EMBL" id="BEZZ01000792">
    <property type="protein sequence ID" value="GCC36163.1"/>
    <property type="molecule type" value="Genomic_DNA"/>
</dbReference>
<keyword evidence="2" id="KW-1185">Reference proteome</keyword>
<evidence type="ECO:0000313" key="2">
    <source>
        <dbReference type="Proteomes" id="UP000287033"/>
    </source>
</evidence>
<evidence type="ECO:0000313" key="1">
    <source>
        <dbReference type="EMBL" id="GCC36163.1"/>
    </source>
</evidence>
<comment type="caution">
    <text evidence="1">The sequence shown here is derived from an EMBL/GenBank/DDBJ whole genome shotgun (WGS) entry which is preliminary data.</text>
</comment>
<gene>
    <name evidence="1" type="ORF">chiPu_0014655</name>
</gene>
<proteinExistence type="predicted"/>
<dbReference type="AlphaFoldDB" id="A0A401T0J3"/>
<reference evidence="1 2" key="1">
    <citation type="journal article" date="2018" name="Nat. Ecol. Evol.">
        <title>Shark genomes provide insights into elasmobranch evolution and the origin of vertebrates.</title>
        <authorList>
            <person name="Hara Y"/>
            <person name="Yamaguchi K"/>
            <person name="Onimaru K"/>
            <person name="Kadota M"/>
            <person name="Koyanagi M"/>
            <person name="Keeley SD"/>
            <person name="Tatsumi K"/>
            <person name="Tanaka K"/>
            <person name="Motone F"/>
            <person name="Kageyama Y"/>
            <person name="Nozu R"/>
            <person name="Adachi N"/>
            <person name="Nishimura O"/>
            <person name="Nakagawa R"/>
            <person name="Tanegashima C"/>
            <person name="Kiyatake I"/>
            <person name="Matsumoto R"/>
            <person name="Murakumo K"/>
            <person name="Nishida K"/>
            <person name="Terakita A"/>
            <person name="Kuratani S"/>
            <person name="Sato K"/>
            <person name="Hyodo S Kuraku.S."/>
        </authorList>
    </citation>
    <scope>NUCLEOTIDE SEQUENCE [LARGE SCALE GENOMIC DNA]</scope>
</reference>